<dbReference type="AlphaFoldDB" id="A0A4U7N114"/>
<reference evidence="2 3" key="1">
    <citation type="submission" date="2019-04" db="EMBL/GenBank/DDBJ databases">
        <title>Genome sequence of Pelagicola litoralis CL-ES2.</title>
        <authorList>
            <person name="Cao J."/>
        </authorList>
    </citation>
    <scope>NUCLEOTIDE SEQUENCE [LARGE SCALE GENOMIC DNA]</scope>
    <source>
        <strain evidence="2 3">CL-ES2</strain>
    </source>
</reference>
<dbReference type="OrthoDB" id="7831428at2"/>
<evidence type="ECO:0008006" key="4">
    <source>
        <dbReference type="Google" id="ProtNLM"/>
    </source>
</evidence>
<dbReference type="Proteomes" id="UP000306575">
    <property type="component" value="Unassembled WGS sequence"/>
</dbReference>
<evidence type="ECO:0000313" key="2">
    <source>
        <dbReference type="EMBL" id="TKZ19310.1"/>
    </source>
</evidence>
<organism evidence="2 3">
    <name type="scientific">Shimia litoralis</name>
    <dbReference type="NCBI Taxonomy" id="420403"/>
    <lineage>
        <taxon>Bacteria</taxon>
        <taxon>Pseudomonadati</taxon>
        <taxon>Pseudomonadota</taxon>
        <taxon>Alphaproteobacteria</taxon>
        <taxon>Rhodobacterales</taxon>
        <taxon>Roseobacteraceae</taxon>
    </lineage>
</organism>
<feature type="signal peptide" evidence="1">
    <location>
        <begin position="1"/>
        <end position="18"/>
    </location>
</feature>
<keyword evidence="3" id="KW-1185">Reference proteome</keyword>
<feature type="chain" id="PRO_5020852440" description="Type VI secretion system-associated protein TagO" evidence="1">
    <location>
        <begin position="19"/>
        <end position="205"/>
    </location>
</feature>
<dbReference type="InterPro" id="IPR017738">
    <property type="entry name" value="T6SS-assoc_VCA0118"/>
</dbReference>
<protein>
    <recommendedName>
        <fullName evidence="4">Type VI secretion system-associated protein TagO</fullName>
    </recommendedName>
</protein>
<keyword evidence="1" id="KW-0732">Signal</keyword>
<proteinExistence type="predicted"/>
<dbReference type="Pfam" id="PF11319">
    <property type="entry name" value="VasI"/>
    <property type="match status" value="1"/>
</dbReference>
<accession>A0A4U7N114</accession>
<dbReference type="EMBL" id="SULI01000014">
    <property type="protein sequence ID" value="TKZ19310.1"/>
    <property type="molecule type" value="Genomic_DNA"/>
</dbReference>
<gene>
    <name evidence="2" type="ORF">FAP39_11995</name>
</gene>
<sequence>MFKFPFFVSLLSTTVLLAAPASSHEDLKACGDINDDTARLACFDQHILDTTNKDENHSVGKWRLTTETSRLDDSQNVFLQLTSEDSIRGRFSGAGPMVLHIMCRENTTDFSIYFNGLHMSDYQYGTVTYRLDKTPARKKKMVESTSHQHLGLWGGRSSIPFLKAMLGHSEMLVEATPYGENSVIASFDISGFDEAILPVRDSCHW</sequence>
<comment type="caution">
    <text evidence="2">The sequence shown here is derived from an EMBL/GenBank/DDBJ whole genome shotgun (WGS) entry which is preliminary data.</text>
</comment>
<evidence type="ECO:0000313" key="3">
    <source>
        <dbReference type="Proteomes" id="UP000306575"/>
    </source>
</evidence>
<name>A0A4U7N114_9RHOB</name>
<evidence type="ECO:0000256" key="1">
    <source>
        <dbReference type="SAM" id="SignalP"/>
    </source>
</evidence>